<dbReference type="Proteomes" id="UP000570595">
    <property type="component" value="Unassembled WGS sequence"/>
</dbReference>
<keyword evidence="2" id="KW-0472">Membrane</keyword>
<dbReference type="OrthoDB" id="442548at2759"/>
<feature type="compositionally biased region" description="Acidic residues" evidence="1">
    <location>
        <begin position="90"/>
        <end position="99"/>
    </location>
</feature>
<protein>
    <submittedName>
        <fullName evidence="3">Uncharacterized protein</fullName>
    </submittedName>
</protein>
<sequence length="793" mass="87217">MSSSSPVSGCGSSSMRLTARGFLEKQGDDFRGASSVTDEGPQCNVRTATPAAKRPNNQGALRPHGTSSLGSGDSSGAWRSTVEDRFGDMVDSDDDDESDSGSVSSSSYADSSDVDELSSLRDELRVGLSVKRLETQLKALRVSQTPSSGSTSFNKIPSLNIAGAGAGLGYNTGQAMRLSDLHFCTFLVDPLPDRATILLASLEMCSALRCNYSEITNYPFAKLHRRRLDHEIIRKFVLKCRSRQKYLEMSDSSTNPSGDTSITLVTEVNRFDDPTQTLEVLLHGVALPMSERLYLLFFAADLSQAAPPLRRRLEVLRVDAPGDGADSAELARQREVVTMVVTQLINRLQEEGFAEAQLLQGVVVVHSLLPHYSMLVPVSDGSDVYMSVPVPPTHAALKYRKYLDVSFVMLVVLSFGHMIYGDGWGALLDIMFALLGYATFRRWLLSGIAFYSFLCAFNCGIDVVATINVGMSLEGMDQKTHDSLKLTTGLEAVILGTMIMDTLVMGACLVFSCKIYTDLRANLYTQLIGGGGPDPTAASAFYLGGDGQQSAGQQQQQQQPLGMPLLQQQQPNGGQPQQQQQPSRQQTKGSLSIEERACVMVPDGSMPYTTPQALYFKARHDFYKQLWLEVNKFVEKPDGIQKTSMSTPQEIRSLAPNNDPECQRAAKKAAESINAVIELRHEIDDAKLERQRMYTLPTQSKSQSNKENLSLMLTGIAGAAASAVHPIFLVCWFAGFAMYRSATSNVRERFRSQERMDDISDEIEEMTGKVKKELENLQYGLVDYQKKMRELKP</sequence>
<feature type="compositionally biased region" description="Low complexity" evidence="1">
    <location>
        <begin position="1"/>
        <end position="14"/>
    </location>
</feature>
<reference evidence="3 4" key="1">
    <citation type="submission" date="2020-04" db="EMBL/GenBank/DDBJ databases">
        <title>Perkinsus olseni comparative genomics.</title>
        <authorList>
            <person name="Bogema D.R."/>
        </authorList>
    </citation>
    <scope>NUCLEOTIDE SEQUENCE [LARGE SCALE GENOMIC DNA]</scope>
    <source>
        <strain evidence="3">ATCC PRA-179</strain>
    </source>
</reference>
<gene>
    <name evidence="3" type="ORF">FOZ61_007887</name>
</gene>
<accession>A0A7J6MHF8</accession>
<feature type="transmembrane region" description="Helical" evidence="2">
    <location>
        <begin position="493"/>
        <end position="513"/>
    </location>
</feature>
<proteinExistence type="predicted"/>
<name>A0A7J6MHF8_PEROL</name>
<evidence type="ECO:0000313" key="3">
    <source>
        <dbReference type="EMBL" id="KAF4670876.1"/>
    </source>
</evidence>
<feature type="compositionally biased region" description="Low complexity" evidence="1">
    <location>
        <begin position="565"/>
        <end position="586"/>
    </location>
</feature>
<feature type="transmembrane region" description="Helical" evidence="2">
    <location>
        <begin position="426"/>
        <end position="444"/>
    </location>
</feature>
<feature type="region of interest" description="Disordered" evidence="1">
    <location>
        <begin position="565"/>
        <end position="591"/>
    </location>
</feature>
<comment type="caution">
    <text evidence="3">The sequence shown here is derived from an EMBL/GenBank/DDBJ whole genome shotgun (WGS) entry which is preliminary data.</text>
</comment>
<dbReference type="EMBL" id="JABAHT010000005">
    <property type="protein sequence ID" value="KAF4670876.1"/>
    <property type="molecule type" value="Genomic_DNA"/>
</dbReference>
<keyword evidence="2" id="KW-1133">Transmembrane helix</keyword>
<feature type="region of interest" description="Disordered" evidence="1">
    <location>
        <begin position="1"/>
        <end position="114"/>
    </location>
</feature>
<evidence type="ECO:0000256" key="2">
    <source>
        <dbReference type="SAM" id="Phobius"/>
    </source>
</evidence>
<feature type="compositionally biased region" description="Basic and acidic residues" evidence="1">
    <location>
        <begin position="22"/>
        <end position="31"/>
    </location>
</feature>
<evidence type="ECO:0000313" key="4">
    <source>
        <dbReference type="Proteomes" id="UP000570595"/>
    </source>
</evidence>
<feature type="compositionally biased region" description="Low complexity" evidence="1">
    <location>
        <begin position="100"/>
        <end position="111"/>
    </location>
</feature>
<feature type="compositionally biased region" description="Polar residues" evidence="1">
    <location>
        <begin position="641"/>
        <end position="650"/>
    </location>
</feature>
<organism evidence="3 4">
    <name type="scientific">Perkinsus olseni</name>
    <name type="common">Perkinsus atlanticus</name>
    <dbReference type="NCBI Taxonomy" id="32597"/>
    <lineage>
        <taxon>Eukaryota</taxon>
        <taxon>Sar</taxon>
        <taxon>Alveolata</taxon>
        <taxon>Perkinsozoa</taxon>
        <taxon>Perkinsea</taxon>
        <taxon>Perkinsida</taxon>
        <taxon>Perkinsidae</taxon>
        <taxon>Perkinsus</taxon>
    </lineage>
</organism>
<feature type="transmembrane region" description="Helical" evidence="2">
    <location>
        <begin position="451"/>
        <end position="473"/>
    </location>
</feature>
<keyword evidence="2" id="KW-0812">Transmembrane</keyword>
<feature type="compositionally biased region" description="Low complexity" evidence="1">
    <location>
        <begin position="65"/>
        <end position="76"/>
    </location>
</feature>
<evidence type="ECO:0000256" key="1">
    <source>
        <dbReference type="SAM" id="MobiDB-lite"/>
    </source>
</evidence>
<feature type="region of interest" description="Disordered" evidence="1">
    <location>
        <begin position="640"/>
        <end position="659"/>
    </location>
</feature>
<feature type="transmembrane region" description="Helical" evidence="2">
    <location>
        <begin position="711"/>
        <end position="739"/>
    </location>
</feature>
<dbReference type="AlphaFoldDB" id="A0A7J6MHF8"/>